<evidence type="ECO:0000256" key="6">
    <source>
        <dbReference type="SAM" id="Phobius"/>
    </source>
</evidence>
<evidence type="ECO:0000256" key="2">
    <source>
        <dbReference type="ARBA" id="ARBA00022475"/>
    </source>
</evidence>
<dbReference type="Proteomes" id="UP001595955">
    <property type="component" value="Unassembled WGS sequence"/>
</dbReference>
<reference evidence="8" key="1">
    <citation type="journal article" date="2019" name="Int. J. Syst. Evol. Microbiol.">
        <title>The Global Catalogue of Microorganisms (GCM) 10K type strain sequencing project: providing services to taxonomists for standard genome sequencing and annotation.</title>
        <authorList>
            <consortium name="The Broad Institute Genomics Platform"/>
            <consortium name="The Broad Institute Genome Sequencing Center for Infectious Disease"/>
            <person name="Wu L."/>
            <person name="Ma J."/>
        </authorList>
    </citation>
    <scope>NUCLEOTIDE SEQUENCE [LARGE SCALE GENOMIC DNA]</scope>
    <source>
        <strain evidence="8">JCM 3369</strain>
    </source>
</reference>
<evidence type="ECO:0000256" key="4">
    <source>
        <dbReference type="ARBA" id="ARBA00022989"/>
    </source>
</evidence>
<sequence length="265" mass="27737">MSGWVAAGVGAVLAGGYALAWWARPASLPRWSGARTAAWLAGVVAVVVALSPPLTDLAHHDHRFHMATHLLLGMYAPLGLVLGAPVTLALGSLPRRGRRVLTGVLRSPPVHVLSHPVPAAVLNVGGMVVLYLTPLYGLSMARPEVHALVMAHFLLAGCLYTWAIAGPDPAPRRPGMATRTTVLVAAAGAHAFLAKLLYARAGEVAAGHGDPASMEAGAQWMYYGGDVAELALAVMLFAWWYRRRRPEVAPRASAAPTPGVPASSP</sequence>
<evidence type="ECO:0000256" key="3">
    <source>
        <dbReference type="ARBA" id="ARBA00022692"/>
    </source>
</evidence>
<feature type="transmembrane region" description="Helical" evidence="6">
    <location>
        <begin position="70"/>
        <end position="93"/>
    </location>
</feature>
<feature type="transmembrane region" description="Helical" evidence="6">
    <location>
        <begin position="220"/>
        <end position="241"/>
    </location>
</feature>
<keyword evidence="8" id="KW-1185">Reference proteome</keyword>
<accession>A0ABV9D8K2</accession>
<name>A0ABV9D8K2_9MICO</name>
<dbReference type="RefSeq" id="WP_122824084.1">
    <property type="nucleotide sequence ID" value="NZ_CP033325.1"/>
</dbReference>
<comment type="caution">
    <text evidence="7">The sequence shown here is derived from an EMBL/GenBank/DDBJ whole genome shotgun (WGS) entry which is preliminary data.</text>
</comment>
<dbReference type="Pfam" id="PF09678">
    <property type="entry name" value="Caa3_CtaG"/>
    <property type="match status" value="1"/>
</dbReference>
<comment type="subcellular location">
    <subcellularLocation>
        <location evidence="1">Cell membrane</location>
        <topology evidence="1">Multi-pass membrane protein</topology>
    </subcellularLocation>
</comment>
<keyword evidence="4 6" id="KW-1133">Transmembrane helix</keyword>
<evidence type="ECO:0000256" key="5">
    <source>
        <dbReference type="ARBA" id="ARBA00023136"/>
    </source>
</evidence>
<keyword evidence="5 6" id="KW-0472">Membrane</keyword>
<keyword evidence="3 6" id="KW-0812">Transmembrane</keyword>
<feature type="transmembrane region" description="Helical" evidence="6">
    <location>
        <begin position="36"/>
        <end position="58"/>
    </location>
</feature>
<feature type="transmembrane region" description="Helical" evidence="6">
    <location>
        <begin position="145"/>
        <end position="165"/>
    </location>
</feature>
<gene>
    <name evidence="7" type="ORF">ACFO3F_07510</name>
</gene>
<proteinExistence type="predicted"/>
<feature type="transmembrane region" description="Helical" evidence="6">
    <location>
        <begin position="113"/>
        <end position="133"/>
    </location>
</feature>
<evidence type="ECO:0000313" key="7">
    <source>
        <dbReference type="EMBL" id="MFC4555092.1"/>
    </source>
</evidence>
<keyword evidence="2" id="KW-1003">Cell membrane</keyword>
<evidence type="ECO:0000313" key="8">
    <source>
        <dbReference type="Proteomes" id="UP001595955"/>
    </source>
</evidence>
<organism evidence="7 8">
    <name type="scientific">Georgenia faecalis</name>
    <dbReference type="NCBI Taxonomy" id="2483799"/>
    <lineage>
        <taxon>Bacteria</taxon>
        <taxon>Bacillati</taxon>
        <taxon>Actinomycetota</taxon>
        <taxon>Actinomycetes</taxon>
        <taxon>Micrococcales</taxon>
        <taxon>Bogoriellaceae</taxon>
        <taxon>Georgenia</taxon>
    </lineage>
</organism>
<dbReference type="InterPro" id="IPR019108">
    <property type="entry name" value="Caa3_assmbl_CtaG-rel"/>
</dbReference>
<protein>
    <submittedName>
        <fullName evidence="7">Cytochrome c oxidase assembly protein</fullName>
    </submittedName>
</protein>
<evidence type="ECO:0000256" key="1">
    <source>
        <dbReference type="ARBA" id="ARBA00004651"/>
    </source>
</evidence>
<dbReference type="EMBL" id="JBHSGF010000004">
    <property type="protein sequence ID" value="MFC4555092.1"/>
    <property type="molecule type" value="Genomic_DNA"/>
</dbReference>